<dbReference type="AlphaFoldDB" id="A0A5C5RNI0"/>
<sequence>MNENIERTTISLFAVNPSDPGEAVISDNYEMADPTLHLVRTSRGTVQIGPFGARAQELDADGLTALAAWAHHMAHEIRANQ</sequence>
<dbReference type="Proteomes" id="UP000319375">
    <property type="component" value="Unassembled WGS sequence"/>
</dbReference>
<dbReference type="EMBL" id="VIGX01000029">
    <property type="protein sequence ID" value="TWS24649.1"/>
    <property type="molecule type" value="Genomic_DNA"/>
</dbReference>
<dbReference type="RefSeq" id="WP_114514361.1">
    <property type="nucleotide sequence ID" value="NZ_VIGX01000029.1"/>
</dbReference>
<proteinExistence type="predicted"/>
<evidence type="ECO:0000313" key="1">
    <source>
        <dbReference type="EMBL" id="TWS24649.1"/>
    </source>
</evidence>
<protein>
    <submittedName>
        <fullName evidence="1">Uncharacterized protein</fullName>
    </submittedName>
</protein>
<accession>A0A5C5RNI0</accession>
<evidence type="ECO:0000313" key="2">
    <source>
        <dbReference type="Proteomes" id="UP000319375"/>
    </source>
</evidence>
<gene>
    <name evidence="1" type="ORF">FK530_23505</name>
</gene>
<organism evidence="1 2">
    <name type="scientific">Tsukamurella conjunctivitidis</name>
    <dbReference type="NCBI Taxonomy" id="2592068"/>
    <lineage>
        <taxon>Bacteria</taxon>
        <taxon>Bacillati</taxon>
        <taxon>Actinomycetota</taxon>
        <taxon>Actinomycetes</taxon>
        <taxon>Mycobacteriales</taxon>
        <taxon>Tsukamurellaceae</taxon>
        <taxon>Tsukamurella</taxon>
    </lineage>
</organism>
<reference evidence="1 2" key="1">
    <citation type="submission" date="2019-06" db="EMBL/GenBank/DDBJ databases">
        <title>Tsukamurella conjunctivitidis sp. nov., Tsukamurella assacharolytica sp. nov. and Tsukamurella sputae sp. nov. isolated from patients with conjunctivitis, bacteraemia (lymphoma) and respiratory infection (sputum) in Hong Kong.</title>
        <authorList>
            <person name="Teng J.L.L."/>
            <person name="Lee H.H."/>
            <person name="Fong J.Y.H."/>
            <person name="Fok K.M.N."/>
            <person name="Lau S.K.P."/>
            <person name="Woo P.C.Y."/>
        </authorList>
    </citation>
    <scope>NUCLEOTIDE SEQUENCE [LARGE SCALE GENOMIC DNA]</scope>
    <source>
        <strain evidence="1 2">HKU72</strain>
    </source>
</reference>
<comment type="caution">
    <text evidence="1">The sequence shown here is derived from an EMBL/GenBank/DDBJ whole genome shotgun (WGS) entry which is preliminary data.</text>
</comment>
<name>A0A5C5RNI0_9ACTN</name>
<keyword evidence="2" id="KW-1185">Reference proteome</keyword>